<sequence length="102" mass="11801">MHDPTAPAPNSPRARRYAPVQRSTDRMPDYPLFADVASRHHARWEIVYRPAEPAPYRARHRAHEVTIASDDVTTLDHLLTTLAAADNWIRPYIRVDRAEVHR</sequence>
<evidence type="ECO:0000256" key="1">
    <source>
        <dbReference type="SAM" id="MobiDB-lite"/>
    </source>
</evidence>
<name>A0ABW2KH05_9ACTN</name>
<evidence type="ECO:0000313" key="2">
    <source>
        <dbReference type="EMBL" id="MFC7328474.1"/>
    </source>
</evidence>
<feature type="compositionally biased region" description="Pro residues" evidence="1">
    <location>
        <begin position="1"/>
        <end position="10"/>
    </location>
</feature>
<accession>A0ABW2KH05</accession>
<protein>
    <submittedName>
        <fullName evidence="2">Uncharacterized protein</fullName>
    </submittedName>
</protein>
<gene>
    <name evidence="2" type="ORF">ACFQRF_12050</name>
</gene>
<reference evidence="3" key="1">
    <citation type="journal article" date="2019" name="Int. J. Syst. Evol. Microbiol.">
        <title>The Global Catalogue of Microorganisms (GCM) 10K type strain sequencing project: providing services to taxonomists for standard genome sequencing and annotation.</title>
        <authorList>
            <consortium name="The Broad Institute Genomics Platform"/>
            <consortium name="The Broad Institute Genome Sequencing Center for Infectious Disease"/>
            <person name="Wu L."/>
            <person name="Ma J."/>
        </authorList>
    </citation>
    <scope>NUCLEOTIDE SEQUENCE [LARGE SCALE GENOMIC DNA]</scope>
    <source>
        <strain evidence="3">CGMCC 4.7382</strain>
    </source>
</reference>
<dbReference type="RefSeq" id="WP_379871133.1">
    <property type="nucleotide sequence ID" value="NZ_JBHTBH010000005.1"/>
</dbReference>
<feature type="region of interest" description="Disordered" evidence="1">
    <location>
        <begin position="1"/>
        <end position="23"/>
    </location>
</feature>
<comment type="caution">
    <text evidence="2">The sequence shown here is derived from an EMBL/GenBank/DDBJ whole genome shotgun (WGS) entry which is preliminary data.</text>
</comment>
<dbReference type="Proteomes" id="UP001596540">
    <property type="component" value="Unassembled WGS sequence"/>
</dbReference>
<evidence type="ECO:0000313" key="3">
    <source>
        <dbReference type="Proteomes" id="UP001596540"/>
    </source>
</evidence>
<organism evidence="2 3">
    <name type="scientific">Marinactinospora rubrisoli</name>
    <dbReference type="NCBI Taxonomy" id="2715399"/>
    <lineage>
        <taxon>Bacteria</taxon>
        <taxon>Bacillati</taxon>
        <taxon>Actinomycetota</taxon>
        <taxon>Actinomycetes</taxon>
        <taxon>Streptosporangiales</taxon>
        <taxon>Nocardiopsidaceae</taxon>
        <taxon>Marinactinospora</taxon>
    </lineage>
</organism>
<keyword evidence="3" id="KW-1185">Reference proteome</keyword>
<dbReference type="EMBL" id="JBHTBH010000005">
    <property type="protein sequence ID" value="MFC7328474.1"/>
    <property type="molecule type" value="Genomic_DNA"/>
</dbReference>
<proteinExistence type="predicted"/>